<evidence type="ECO:0000256" key="2">
    <source>
        <dbReference type="SAM" id="SignalP"/>
    </source>
</evidence>
<reference evidence="4 5" key="1">
    <citation type="submission" date="2018-04" db="EMBL/GenBank/DDBJ databases">
        <title>Genomic Encyclopedia of Type Strains, Phase IV (KMG-IV): sequencing the most valuable type-strain genomes for metagenomic binning, comparative biology and taxonomic classification.</title>
        <authorList>
            <person name="Goeker M."/>
        </authorList>
    </citation>
    <scope>NUCLEOTIDE SEQUENCE [LARGE SCALE GENOMIC DNA]</scope>
    <source>
        <strain evidence="4 5">DSM 28520</strain>
    </source>
</reference>
<protein>
    <submittedName>
        <fullName evidence="4">LysM domain-containing protein</fullName>
    </submittedName>
</protein>
<dbReference type="Pfam" id="PF01551">
    <property type="entry name" value="Peptidase_M23"/>
    <property type="match status" value="1"/>
</dbReference>
<evidence type="ECO:0000313" key="4">
    <source>
        <dbReference type="EMBL" id="PVZ15122.1"/>
    </source>
</evidence>
<feature type="region of interest" description="Disordered" evidence="1">
    <location>
        <begin position="267"/>
        <end position="287"/>
    </location>
</feature>
<feature type="chain" id="PRO_5015576131" evidence="2">
    <location>
        <begin position="21"/>
        <end position="333"/>
    </location>
</feature>
<dbReference type="InterPro" id="IPR018392">
    <property type="entry name" value="LysM"/>
</dbReference>
<dbReference type="SMART" id="SM00257">
    <property type="entry name" value="LysM"/>
    <property type="match status" value="1"/>
</dbReference>
<gene>
    <name evidence="4" type="ORF">C7382_10150</name>
</gene>
<evidence type="ECO:0000313" key="5">
    <source>
        <dbReference type="Proteomes" id="UP000245462"/>
    </source>
</evidence>
<keyword evidence="5" id="KW-1185">Reference proteome</keyword>
<dbReference type="RefSeq" id="WP_116678311.1">
    <property type="nucleotide sequence ID" value="NZ_JBGZLF010000099.1"/>
</dbReference>
<dbReference type="OrthoDB" id="9805070at2"/>
<dbReference type="Gene3D" id="3.10.350.10">
    <property type="entry name" value="LysM domain"/>
    <property type="match status" value="1"/>
</dbReference>
<dbReference type="CDD" id="cd12797">
    <property type="entry name" value="M23_peptidase"/>
    <property type="match status" value="1"/>
</dbReference>
<dbReference type="GeneID" id="94549757"/>
<keyword evidence="2" id="KW-0732">Signal</keyword>
<feature type="domain" description="LysM" evidence="3">
    <location>
        <begin position="288"/>
        <end position="332"/>
    </location>
</feature>
<feature type="signal peptide" evidence="2">
    <location>
        <begin position="1"/>
        <end position="20"/>
    </location>
</feature>
<dbReference type="Pfam" id="PF01476">
    <property type="entry name" value="LysM"/>
    <property type="match status" value="1"/>
</dbReference>
<dbReference type="GO" id="GO:0004222">
    <property type="term" value="F:metalloendopeptidase activity"/>
    <property type="evidence" value="ECO:0007669"/>
    <property type="project" value="TreeGrafter"/>
</dbReference>
<dbReference type="SUPFAM" id="SSF54106">
    <property type="entry name" value="LysM domain"/>
    <property type="match status" value="1"/>
</dbReference>
<dbReference type="AlphaFoldDB" id="A0A2U1FSN3"/>
<dbReference type="SUPFAM" id="SSF51261">
    <property type="entry name" value="Duplicated hybrid motif"/>
    <property type="match status" value="1"/>
</dbReference>
<name>A0A2U1FSN3_9PORP</name>
<dbReference type="EMBL" id="QEKY01000001">
    <property type="protein sequence ID" value="PVZ15122.1"/>
    <property type="molecule type" value="Genomic_DNA"/>
</dbReference>
<dbReference type="PROSITE" id="PS51782">
    <property type="entry name" value="LYSM"/>
    <property type="match status" value="1"/>
</dbReference>
<dbReference type="Gene3D" id="2.70.70.10">
    <property type="entry name" value="Glucose Permease (Domain IIA)"/>
    <property type="match status" value="1"/>
</dbReference>
<proteinExistence type="predicted"/>
<evidence type="ECO:0000259" key="3">
    <source>
        <dbReference type="PROSITE" id="PS51782"/>
    </source>
</evidence>
<accession>A0A2U1FSN3</accession>
<dbReference type="CDD" id="cd00118">
    <property type="entry name" value="LysM"/>
    <property type="match status" value="1"/>
</dbReference>
<dbReference type="InterPro" id="IPR011055">
    <property type="entry name" value="Dup_hybrid_motif"/>
</dbReference>
<comment type="caution">
    <text evidence="4">The sequence shown here is derived from an EMBL/GenBank/DDBJ whole genome shotgun (WGS) entry which is preliminary data.</text>
</comment>
<dbReference type="Proteomes" id="UP000245462">
    <property type="component" value="Unassembled WGS sequence"/>
</dbReference>
<dbReference type="InterPro" id="IPR016047">
    <property type="entry name" value="M23ase_b-sheet_dom"/>
</dbReference>
<dbReference type="InterPro" id="IPR050570">
    <property type="entry name" value="Cell_wall_metabolism_enzyme"/>
</dbReference>
<dbReference type="PANTHER" id="PTHR21666:SF270">
    <property type="entry name" value="MUREIN HYDROLASE ACTIVATOR ENVC"/>
    <property type="match status" value="1"/>
</dbReference>
<sequence length="333" mass="37278">MSKKSILLLCCSLCFVSATVANTPVRNTRSKQVNSKAKTERTKTQDSVRFLGNMVADRLEFRNKVSSEKEVRKAEYESRLAMESLNYPAVDIYGEDSWSEYVNPFVGADVEIPESYDIDCSSFVMPVEDKQVTSEFGYRRRFGRMHYGIDLSVNRGDTIRAAFDGKVRVRNYEHGGYGYYVIVRHPNGLETVYGHMSRQLVHENQIVRAGQPIGLGGSTGRSTGPHLHFETRFMGIPINPSTIIDFDNGVPLRDVYTFHRGSSTRYAKAGKGSRVASKRKGRNSATPKTYRIRKGDTLEAIAKRNGTTVAKLCAKNGISKKKTLTPGKALRIK</sequence>
<dbReference type="PANTHER" id="PTHR21666">
    <property type="entry name" value="PEPTIDASE-RELATED"/>
    <property type="match status" value="1"/>
</dbReference>
<dbReference type="InterPro" id="IPR036779">
    <property type="entry name" value="LysM_dom_sf"/>
</dbReference>
<evidence type="ECO:0000256" key="1">
    <source>
        <dbReference type="SAM" id="MobiDB-lite"/>
    </source>
</evidence>
<organism evidence="4 5">
    <name type="scientific">Porphyromonas loveana</name>
    <dbReference type="NCBI Taxonomy" id="1884669"/>
    <lineage>
        <taxon>Bacteria</taxon>
        <taxon>Pseudomonadati</taxon>
        <taxon>Bacteroidota</taxon>
        <taxon>Bacteroidia</taxon>
        <taxon>Bacteroidales</taxon>
        <taxon>Porphyromonadaceae</taxon>
        <taxon>Porphyromonas</taxon>
    </lineage>
</organism>